<dbReference type="PANTHER" id="PTHR43000">
    <property type="entry name" value="DTDP-D-GLUCOSE 4,6-DEHYDRATASE-RELATED"/>
    <property type="match status" value="1"/>
</dbReference>
<keyword evidence="3" id="KW-0413">Isomerase</keyword>
<sequence>MKILVIGGAGYIGTALVERLAALLTVSKVVVYDNLSRGNYNLFLGEKLSETSALSLVQGDILDTRSLKKAMKDIDIVYHLAARVTTPYANLDPHIYEQVNHWGTAEVVSAVEESDVKQLVYLSSTSVYGASELKANELTVPNPKTFYGTSKLRAEQHVQRLVDKGRAVTIRAGNVYGFNQSMRFDAVINRFAFEANFSKQISIQGSGKQSRAFVHIDTISYVLAAIPFKKLPSDTYNLAMSNYSVLDLVDVFKELIPELEFIFVDQHQSLRNFELDTNLKMAKFLELPNVKNLRDELDVFLGQFSF</sequence>
<evidence type="ECO:0000313" key="3">
    <source>
        <dbReference type="EMBL" id="VAW28899.1"/>
    </source>
</evidence>
<comment type="similarity">
    <text evidence="1">Belongs to the NAD(P)-dependent epimerase/dehydratase family.</text>
</comment>
<feature type="domain" description="NAD-dependent epimerase/dehydratase" evidence="2">
    <location>
        <begin position="3"/>
        <end position="238"/>
    </location>
</feature>
<name>A0A3B0UWB4_9ZZZZ</name>
<dbReference type="GO" id="GO:0003978">
    <property type="term" value="F:UDP-glucose 4-epimerase activity"/>
    <property type="evidence" value="ECO:0007669"/>
    <property type="project" value="UniProtKB-EC"/>
</dbReference>
<dbReference type="CDD" id="cd08946">
    <property type="entry name" value="SDR_e"/>
    <property type="match status" value="1"/>
</dbReference>
<dbReference type="InterPro" id="IPR001509">
    <property type="entry name" value="Epimerase_deHydtase"/>
</dbReference>
<proteinExistence type="inferred from homology"/>
<dbReference type="SUPFAM" id="SSF51735">
    <property type="entry name" value="NAD(P)-binding Rossmann-fold domains"/>
    <property type="match status" value="1"/>
</dbReference>
<organism evidence="3">
    <name type="scientific">hydrothermal vent metagenome</name>
    <dbReference type="NCBI Taxonomy" id="652676"/>
    <lineage>
        <taxon>unclassified sequences</taxon>
        <taxon>metagenomes</taxon>
        <taxon>ecological metagenomes</taxon>
    </lineage>
</organism>
<evidence type="ECO:0000256" key="1">
    <source>
        <dbReference type="ARBA" id="ARBA00007637"/>
    </source>
</evidence>
<dbReference type="Gene3D" id="3.40.50.720">
    <property type="entry name" value="NAD(P)-binding Rossmann-like Domain"/>
    <property type="match status" value="1"/>
</dbReference>
<accession>A0A3B0UWB4</accession>
<dbReference type="EMBL" id="UOES01000480">
    <property type="protein sequence ID" value="VAW28899.1"/>
    <property type="molecule type" value="Genomic_DNA"/>
</dbReference>
<reference evidence="3" key="1">
    <citation type="submission" date="2018-06" db="EMBL/GenBank/DDBJ databases">
        <authorList>
            <person name="Zhirakovskaya E."/>
        </authorList>
    </citation>
    <scope>NUCLEOTIDE SEQUENCE</scope>
</reference>
<dbReference type="InterPro" id="IPR036291">
    <property type="entry name" value="NAD(P)-bd_dom_sf"/>
</dbReference>
<gene>
    <name evidence="3" type="ORF">MNBD_BACTEROID06-1337</name>
</gene>
<dbReference type="EC" id="5.1.3.2" evidence="3"/>
<evidence type="ECO:0000259" key="2">
    <source>
        <dbReference type="Pfam" id="PF01370"/>
    </source>
</evidence>
<dbReference type="Pfam" id="PF01370">
    <property type="entry name" value="Epimerase"/>
    <property type="match status" value="1"/>
</dbReference>
<dbReference type="AlphaFoldDB" id="A0A3B0UWB4"/>
<protein>
    <submittedName>
        <fullName evidence="3">UDP-glucose 4-epimerase</fullName>
        <ecNumber evidence="3">5.1.3.2</ecNumber>
    </submittedName>
</protein>
<dbReference type="Gene3D" id="3.90.25.10">
    <property type="entry name" value="UDP-galactose 4-epimerase, domain 1"/>
    <property type="match status" value="1"/>
</dbReference>